<dbReference type="Proteomes" id="UP001589693">
    <property type="component" value="Unassembled WGS sequence"/>
</dbReference>
<dbReference type="InterPro" id="IPR002123">
    <property type="entry name" value="Plipid/glycerol_acylTrfase"/>
</dbReference>
<evidence type="ECO:0000259" key="8">
    <source>
        <dbReference type="SMART" id="SM00563"/>
    </source>
</evidence>
<comment type="caution">
    <text evidence="9">The sequence shown here is derived from an EMBL/GenBank/DDBJ whole genome shotgun (WGS) entry which is preliminary data.</text>
</comment>
<dbReference type="PANTHER" id="PTHR10434">
    <property type="entry name" value="1-ACYL-SN-GLYCEROL-3-PHOSPHATE ACYLTRANSFERASE"/>
    <property type="match status" value="1"/>
</dbReference>
<dbReference type="CDD" id="cd07989">
    <property type="entry name" value="LPLAT_AGPAT-like"/>
    <property type="match status" value="1"/>
</dbReference>
<dbReference type="PANTHER" id="PTHR10434:SF64">
    <property type="entry name" value="1-ACYL-SN-GLYCEROL-3-PHOSPHATE ACYLTRANSFERASE-RELATED"/>
    <property type="match status" value="1"/>
</dbReference>
<gene>
    <name evidence="9" type="ORF">ACFFQA_04585</name>
</gene>
<keyword evidence="10" id="KW-1185">Reference proteome</keyword>
<keyword evidence="2" id="KW-0444">Lipid biosynthesis</keyword>
<proteinExistence type="predicted"/>
<keyword evidence="5 9" id="KW-0012">Acyltransferase</keyword>
<evidence type="ECO:0000313" key="9">
    <source>
        <dbReference type="EMBL" id="MFB9903207.1"/>
    </source>
</evidence>
<organism evidence="9 10">
    <name type="scientific">Allokutzneria oryzae</name>
    <dbReference type="NCBI Taxonomy" id="1378989"/>
    <lineage>
        <taxon>Bacteria</taxon>
        <taxon>Bacillati</taxon>
        <taxon>Actinomycetota</taxon>
        <taxon>Actinomycetes</taxon>
        <taxon>Pseudonocardiales</taxon>
        <taxon>Pseudonocardiaceae</taxon>
        <taxon>Allokutzneria</taxon>
    </lineage>
</organism>
<evidence type="ECO:0000256" key="4">
    <source>
        <dbReference type="ARBA" id="ARBA00023098"/>
    </source>
</evidence>
<dbReference type="Pfam" id="PF01553">
    <property type="entry name" value="Acyltransferase"/>
    <property type="match status" value="1"/>
</dbReference>
<feature type="domain" description="Phospholipid/glycerol acyltransferase" evidence="8">
    <location>
        <begin position="107"/>
        <end position="219"/>
    </location>
</feature>
<dbReference type="EMBL" id="JBHLZU010000003">
    <property type="protein sequence ID" value="MFB9903207.1"/>
    <property type="molecule type" value="Genomic_DNA"/>
</dbReference>
<dbReference type="RefSeq" id="WP_377850337.1">
    <property type="nucleotide sequence ID" value="NZ_JBHLZU010000003.1"/>
</dbReference>
<sequence length="294" mass="30986">MTAGPAEAKHSWMPFSPCGTWCLPVEGTPLTVSPGRQALRLATLLAVVLTAPLCALGLAVLGPRGRAAVTRLWFRAVLGSLGVRLRVYRPGTLTVARQQQQPRGRGVLVVSNHTSWLDIAALSALQPVRVLAKAEVRTWPIVGALAARAGTFFVDRQRLSALPRTVADLAEALRGGVSVGVFPEGTTWCGRASGRYRPAAFQAAIDAGAPVRPVALRFVVGDQPTTAAAFLGEETLLTALLRTAALRGLVIEVSVLPLIDPDGHNRRSLAEAAKTATLGQVPEQRHSRTAASAA</sequence>
<evidence type="ECO:0000256" key="1">
    <source>
        <dbReference type="ARBA" id="ARBA00005189"/>
    </source>
</evidence>
<evidence type="ECO:0000256" key="3">
    <source>
        <dbReference type="ARBA" id="ARBA00022679"/>
    </source>
</evidence>
<feature type="region of interest" description="Disordered" evidence="6">
    <location>
        <begin position="275"/>
        <end position="294"/>
    </location>
</feature>
<comment type="pathway">
    <text evidence="1">Lipid metabolism.</text>
</comment>
<keyword evidence="3" id="KW-0808">Transferase</keyword>
<dbReference type="GO" id="GO:0016746">
    <property type="term" value="F:acyltransferase activity"/>
    <property type="evidence" value="ECO:0007669"/>
    <property type="project" value="UniProtKB-KW"/>
</dbReference>
<keyword evidence="7" id="KW-0472">Membrane</keyword>
<accession>A0ABV5ZQN9</accession>
<dbReference type="SUPFAM" id="SSF69593">
    <property type="entry name" value="Glycerol-3-phosphate (1)-acyltransferase"/>
    <property type="match status" value="1"/>
</dbReference>
<keyword evidence="4" id="KW-0443">Lipid metabolism</keyword>
<keyword evidence="7" id="KW-0812">Transmembrane</keyword>
<dbReference type="SMART" id="SM00563">
    <property type="entry name" value="PlsC"/>
    <property type="match status" value="1"/>
</dbReference>
<feature type="transmembrane region" description="Helical" evidence="7">
    <location>
        <begin position="38"/>
        <end position="61"/>
    </location>
</feature>
<evidence type="ECO:0000256" key="6">
    <source>
        <dbReference type="SAM" id="MobiDB-lite"/>
    </source>
</evidence>
<name>A0ABV5ZQN9_9PSEU</name>
<keyword evidence="7" id="KW-1133">Transmembrane helix</keyword>
<evidence type="ECO:0000256" key="2">
    <source>
        <dbReference type="ARBA" id="ARBA00022516"/>
    </source>
</evidence>
<reference evidence="9 10" key="1">
    <citation type="submission" date="2024-09" db="EMBL/GenBank/DDBJ databases">
        <authorList>
            <person name="Sun Q."/>
            <person name="Mori K."/>
        </authorList>
    </citation>
    <scope>NUCLEOTIDE SEQUENCE [LARGE SCALE GENOMIC DNA]</scope>
    <source>
        <strain evidence="9 10">TBRC 7907</strain>
    </source>
</reference>
<evidence type="ECO:0000313" key="10">
    <source>
        <dbReference type="Proteomes" id="UP001589693"/>
    </source>
</evidence>
<protein>
    <submittedName>
        <fullName evidence="9">Lysophospholipid acyltransferase family protein</fullName>
    </submittedName>
</protein>
<evidence type="ECO:0000256" key="7">
    <source>
        <dbReference type="SAM" id="Phobius"/>
    </source>
</evidence>
<evidence type="ECO:0000256" key="5">
    <source>
        <dbReference type="ARBA" id="ARBA00023315"/>
    </source>
</evidence>